<gene>
    <name evidence="2" type="ORF">PLEPLA_LOCUS45946</name>
</gene>
<accession>A0A9N7ZCK5</accession>
<dbReference type="Proteomes" id="UP001153269">
    <property type="component" value="Unassembled WGS sequence"/>
</dbReference>
<feature type="region of interest" description="Disordered" evidence="1">
    <location>
        <begin position="267"/>
        <end position="290"/>
    </location>
</feature>
<protein>
    <submittedName>
        <fullName evidence="2">Uncharacterized protein</fullName>
    </submittedName>
</protein>
<evidence type="ECO:0000256" key="1">
    <source>
        <dbReference type="SAM" id="MobiDB-lite"/>
    </source>
</evidence>
<dbReference type="AlphaFoldDB" id="A0A9N7ZCK5"/>
<name>A0A9N7ZCK5_PLEPL</name>
<dbReference type="EMBL" id="CADEAL010004373">
    <property type="protein sequence ID" value="CAB1458117.1"/>
    <property type="molecule type" value="Genomic_DNA"/>
</dbReference>
<sequence length="385" mass="42082">EPAPCTSPLLLHSVAVCGPTTPSPCSLRAGIPELPGPEGFNKPHAPHFIPWLLDVRNSLKSHIPQAVTWAQTAPQEKGVKKGGTWQCCARSGAYTARPQKPDAQHPNGGAEGAPHPSQESGEAEGGESCQVEPISRFRPRPQRTKSAQGMATDPSTAFYFLRRTTHWLGTTVALSLLHSTEYRTAPTAKKYGHWWYPLRFLFPHCAEDLNCEWPVVLCMEDRRRRCGTTPAKPLTARETCTHPAGSARNTQDLSRAHGLQLQLQLHQTTEQELPEPQRPTALRAPPVEGSYGPSTGFIFSTKRGPSARGLGCTTVATSPKETQAGVGAHRRLGQKQTPLRRRPRGREAGEEGTRLQQGRQFEIRSNGDVNLEQVLTSAAGTCTRK</sequence>
<feature type="region of interest" description="Disordered" evidence="1">
    <location>
        <begin position="95"/>
        <end position="150"/>
    </location>
</feature>
<evidence type="ECO:0000313" key="2">
    <source>
        <dbReference type="EMBL" id="CAB1458117.1"/>
    </source>
</evidence>
<reference evidence="2" key="1">
    <citation type="submission" date="2020-03" db="EMBL/GenBank/DDBJ databases">
        <authorList>
            <person name="Weist P."/>
        </authorList>
    </citation>
    <scope>NUCLEOTIDE SEQUENCE</scope>
</reference>
<keyword evidence="3" id="KW-1185">Reference proteome</keyword>
<feature type="compositionally biased region" description="Basic residues" evidence="1">
    <location>
        <begin position="328"/>
        <end position="344"/>
    </location>
</feature>
<feature type="non-terminal residue" evidence="2">
    <location>
        <position position="1"/>
    </location>
</feature>
<comment type="caution">
    <text evidence="2">The sequence shown here is derived from an EMBL/GenBank/DDBJ whole genome shotgun (WGS) entry which is preliminary data.</text>
</comment>
<feature type="region of interest" description="Disordered" evidence="1">
    <location>
        <begin position="321"/>
        <end position="364"/>
    </location>
</feature>
<organism evidence="2 3">
    <name type="scientific">Pleuronectes platessa</name>
    <name type="common">European plaice</name>
    <dbReference type="NCBI Taxonomy" id="8262"/>
    <lineage>
        <taxon>Eukaryota</taxon>
        <taxon>Metazoa</taxon>
        <taxon>Chordata</taxon>
        <taxon>Craniata</taxon>
        <taxon>Vertebrata</taxon>
        <taxon>Euteleostomi</taxon>
        <taxon>Actinopterygii</taxon>
        <taxon>Neopterygii</taxon>
        <taxon>Teleostei</taxon>
        <taxon>Neoteleostei</taxon>
        <taxon>Acanthomorphata</taxon>
        <taxon>Carangaria</taxon>
        <taxon>Pleuronectiformes</taxon>
        <taxon>Pleuronectoidei</taxon>
        <taxon>Pleuronectidae</taxon>
        <taxon>Pleuronectes</taxon>
    </lineage>
</organism>
<proteinExistence type="predicted"/>
<evidence type="ECO:0000313" key="3">
    <source>
        <dbReference type="Proteomes" id="UP001153269"/>
    </source>
</evidence>